<keyword evidence="2 8" id="KW-0436">Ligase</keyword>
<dbReference type="PANTHER" id="PTHR24095">
    <property type="entry name" value="ACETYL-COENZYME A SYNTHETASE"/>
    <property type="match status" value="1"/>
</dbReference>
<evidence type="ECO:0000259" key="7">
    <source>
        <dbReference type="Pfam" id="PF13193"/>
    </source>
</evidence>
<evidence type="ECO:0000313" key="8">
    <source>
        <dbReference type="EMBL" id="RAZ68347.1"/>
    </source>
</evidence>
<evidence type="ECO:0000256" key="5">
    <source>
        <dbReference type="ARBA" id="ARBA00022990"/>
    </source>
</evidence>
<feature type="domain" description="AMP-binding enzyme C-terminal" evidence="7">
    <location>
        <begin position="474"/>
        <end position="549"/>
    </location>
</feature>
<dbReference type="EMBL" id="QLZQ01000002">
    <property type="protein sequence ID" value="RAZ68347.1"/>
    <property type="molecule type" value="Genomic_DNA"/>
</dbReference>
<dbReference type="AlphaFoldDB" id="A0A365K6Z5"/>
<dbReference type="Gene3D" id="3.30.300.30">
    <property type="match status" value="1"/>
</dbReference>
<dbReference type="OrthoDB" id="9778383at2"/>
<dbReference type="Proteomes" id="UP000251869">
    <property type="component" value="Unassembled WGS sequence"/>
</dbReference>
<dbReference type="InterPro" id="IPR042099">
    <property type="entry name" value="ANL_N_sf"/>
</dbReference>
<gene>
    <name evidence="8" type="ORF">DP119_06680</name>
</gene>
<dbReference type="Gene3D" id="3.40.50.12780">
    <property type="entry name" value="N-terminal domain of ligase-like"/>
    <property type="match status" value="1"/>
</dbReference>
<organism evidence="8 9">
    <name type="scientific">Planococcus maitriensis</name>
    <dbReference type="NCBI Taxonomy" id="221799"/>
    <lineage>
        <taxon>Bacteria</taxon>
        <taxon>Bacillati</taxon>
        <taxon>Bacillota</taxon>
        <taxon>Bacilli</taxon>
        <taxon>Bacillales</taxon>
        <taxon>Caryophanaceae</taxon>
        <taxon>Planococcus</taxon>
    </lineage>
</organism>
<evidence type="ECO:0000256" key="2">
    <source>
        <dbReference type="ARBA" id="ARBA00022598"/>
    </source>
</evidence>
<evidence type="ECO:0000256" key="3">
    <source>
        <dbReference type="ARBA" id="ARBA00022741"/>
    </source>
</evidence>
<protein>
    <recommendedName>
        <fullName evidence="1">acetate--CoA ligase</fullName>
        <ecNumber evidence="1">6.2.1.1</ecNumber>
    </recommendedName>
</protein>
<dbReference type="InterPro" id="IPR025110">
    <property type="entry name" value="AMP-bd_C"/>
</dbReference>
<dbReference type="PANTHER" id="PTHR24095:SF14">
    <property type="entry name" value="ACETYL-COENZYME A SYNTHETASE 1"/>
    <property type="match status" value="1"/>
</dbReference>
<keyword evidence="9" id="KW-1185">Reference proteome</keyword>
<dbReference type="GO" id="GO:0005524">
    <property type="term" value="F:ATP binding"/>
    <property type="evidence" value="ECO:0007669"/>
    <property type="project" value="UniProtKB-KW"/>
</dbReference>
<evidence type="ECO:0000259" key="6">
    <source>
        <dbReference type="Pfam" id="PF00501"/>
    </source>
</evidence>
<feature type="domain" description="AMP-dependent synthetase/ligase" evidence="6">
    <location>
        <begin position="58"/>
        <end position="421"/>
    </location>
</feature>
<name>A0A365K6Z5_9BACL</name>
<comment type="caution">
    <text evidence="8">The sequence shown here is derived from an EMBL/GenBank/DDBJ whole genome shotgun (WGS) entry which is preliminary data.</text>
</comment>
<sequence length="583" mass="65409">MRQTVLAPALDAGNTPNLTDYEEACRTFSWEQAERQFSWSKTQRVNMAHECIDRHVEDGYGHKPALHYIEGAHQRVWTFAELKQETDRWATAFRNEGVKRGDIVFIFLPKNADCYIAMLATVKIGAVAGPLFEAFMEEAVRDRIDDCKGRFLITDPDLAARVPRKDLPSLEKVFVTAGPESCRDNEISWTDILADTFVSGSPTEWVDLDAPLNIHYTSGSTGKPKGIVHAHRAMIHQYQTGHWVLDIKDDDIYWCTAHPGWVTGTVYAIFAPWLNRATIVVNGGRFDADSWYAAIEKAGVTVWYSAPTAFRMLKAAGDELVGRYDLSTLRHVLSVGEPLNPEVIYWGVEQLGLRIHDTWWMTETGAQLIVNLPSEPIKPGSMGRPFPGIDIRILDDDGIEQAPGDIGHLAIRAPWPGLMREVWQNEEKYRSYFQFDGWYLSGDLAYQDADGYVFFQGRSDDMINSSGERIGPFEVESKLLEHGAVAEAGVVGKPDPLRGEIVKAFIVLKPGYQNTPELLQEIRLFVRSQLSAHAAPREIEVLAELPKTKISGKILRRQLKTWNADEEPVINASDSALSTAIPK</sequence>
<evidence type="ECO:0000256" key="4">
    <source>
        <dbReference type="ARBA" id="ARBA00022840"/>
    </source>
</evidence>
<keyword evidence="3" id="KW-0547">Nucleotide-binding</keyword>
<evidence type="ECO:0000256" key="1">
    <source>
        <dbReference type="ARBA" id="ARBA00013275"/>
    </source>
</evidence>
<dbReference type="GO" id="GO:0006085">
    <property type="term" value="P:acetyl-CoA biosynthetic process"/>
    <property type="evidence" value="ECO:0007669"/>
    <property type="project" value="TreeGrafter"/>
</dbReference>
<accession>A0A365K6Z5</accession>
<dbReference type="Pfam" id="PF13193">
    <property type="entry name" value="AMP-binding_C"/>
    <property type="match status" value="1"/>
</dbReference>
<dbReference type="PROSITE" id="PS00455">
    <property type="entry name" value="AMP_BINDING"/>
    <property type="match status" value="1"/>
</dbReference>
<dbReference type="Pfam" id="PF00501">
    <property type="entry name" value="AMP-binding"/>
    <property type="match status" value="1"/>
</dbReference>
<dbReference type="GO" id="GO:0003987">
    <property type="term" value="F:acetate-CoA ligase activity"/>
    <property type="evidence" value="ECO:0007669"/>
    <property type="project" value="UniProtKB-EC"/>
</dbReference>
<dbReference type="EC" id="6.2.1.1" evidence="1"/>
<dbReference type="SUPFAM" id="SSF56801">
    <property type="entry name" value="Acetyl-CoA synthetase-like"/>
    <property type="match status" value="1"/>
</dbReference>
<dbReference type="InterPro" id="IPR000873">
    <property type="entry name" value="AMP-dep_synth/lig_dom"/>
</dbReference>
<keyword evidence="4" id="KW-0067">ATP-binding</keyword>
<dbReference type="RefSeq" id="WP_112232101.1">
    <property type="nucleotide sequence ID" value="NZ_QLZQ01000002.1"/>
</dbReference>
<dbReference type="NCBIfam" id="NF003313">
    <property type="entry name" value="PRK04319.1"/>
    <property type="match status" value="1"/>
</dbReference>
<dbReference type="GO" id="GO:0005829">
    <property type="term" value="C:cytosol"/>
    <property type="evidence" value="ECO:0007669"/>
    <property type="project" value="TreeGrafter"/>
</dbReference>
<proteinExistence type="predicted"/>
<reference evidence="8 9" key="1">
    <citation type="submission" date="2018-06" db="EMBL/GenBank/DDBJ databases">
        <title>The draft genome sequences of strains SCU63 and S1.</title>
        <authorList>
            <person name="Gan L."/>
        </authorList>
    </citation>
    <scope>NUCLEOTIDE SEQUENCE [LARGE SCALE GENOMIC DNA]</scope>
    <source>
        <strain evidence="8 9">S1</strain>
    </source>
</reference>
<evidence type="ECO:0000313" key="9">
    <source>
        <dbReference type="Proteomes" id="UP000251869"/>
    </source>
</evidence>
<keyword evidence="5" id="KW-0007">Acetylation</keyword>
<dbReference type="InterPro" id="IPR020845">
    <property type="entry name" value="AMP-binding_CS"/>
</dbReference>
<dbReference type="InterPro" id="IPR045851">
    <property type="entry name" value="AMP-bd_C_sf"/>
</dbReference>